<accession>A0A9W6E7F9</accession>
<feature type="compositionally biased region" description="Polar residues" evidence="1">
    <location>
        <begin position="92"/>
        <end position="112"/>
    </location>
</feature>
<dbReference type="GeneID" id="84590261"/>
<dbReference type="KEGG" id="ang:An02g02760"/>
<evidence type="ECO:0000256" key="1">
    <source>
        <dbReference type="SAM" id="MobiDB-lite"/>
    </source>
</evidence>
<sequence>MSSGNDNNDNLGRVLKFSHPWVPNPNTPRCHVHPLLICKYIANLVGGLGDTLGKTVGGLGDTVGSTVGGLGQTVGGATQGLGKTVGGATEGLGNTTRGVGQSTGDILSSINGDRSGANAERK</sequence>
<proteinExistence type="predicted"/>
<reference evidence="2" key="1">
    <citation type="submission" date="2022-07" db="EMBL/GenBank/DDBJ databases">
        <title>Taxonomy of Aspergillus series Nigri: significant species reduction supported by multi-species coalescent approaches.</title>
        <authorList>
            <person name="Bian C."/>
            <person name="Kusuya Y."/>
            <person name="Sklenar F."/>
            <person name="D'hooge E."/>
            <person name="Yaguchi T."/>
            <person name="Takahashi H."/>
            <person name="Hubka V."/>
        </authorList>
    </citation>
    <scope>NUCLEOTIDE SEQUENCE</scope>
    <source>
        <strain evidence="2">IFM 63604</strain>
    </source>
</reference>
<dbReference type="AlphaFoldDB" id="A0A9W6E7F9"/>
<reference evidence="4" key="3">
    <citation type="submission" date="2025-04" db="UniProtKB">
        <authorList>
            <consortium name="RefSeq"/>
        </authorList>
    </citation>
    <scope>IDENTIFICATION</scope>
</reference>
<protein>
    <submittedName>
        <fullName evidence="2 4">Uncharacterized protein</fullName>
    </submittedName>
</protein>
<dbReference type="RefSeq" id="XP_059605090.1">
    <property type="nucleotide sequence ID" value="XM_059746152.1"/>
</dbReference>
<evidence type="ECO:0000313" key="2">
    <source>
        <dbReference type="EMBL" id="GLA46181.1"/>
    </source>
</evidence>
<name>A0A9W6E7F9_ASPNG</name>
<dbReference type="Proteomes" id="UP001144191">
    <property type="component" value="Unassembled WGS sequence"/>
</dbReference>
<evidence type="ECO:0000313" key="4">
    <source>
        <dbReference type="RefSeq" id="XP_059605090.1"/>
    </source>
</evidence>
<evidence type="ECO:0000313" key="3">
    <source>
        <dbReference type="Proteomes" id="UP001144191"/>
    </source>
</evidence>
<organism evidence="2 3">
    <name type="scientific">Aspergillus niger</name>
    <dbReference type="NCBI Taxonomy" id="5061"/>
    <lineage>
        <taxon>Eukaryota</taxon>
        <taxon>Fungi</taxon>
        <taxon>Dikarya</taxon>
        <taxon>Ascomycota</taxon>
        <taxon>Pezizomycotina</taxon>
        <taxon>Eurotiomycetes</taxon>
        <taxon>Eurotiomycetidae</taxon>
        <taxon>Eurotiales</taxon>
        <taxon>Aspergillaceae</taxon>
        <taxon>Aspergillus</taxon>
        <taxon>Aspergillus subgen. Circumdati</taxon>
    </lineage>
</organism>
<dbReference type="EMBL" id="BRPB01000006">
    <property type="protein sequence ID" value="GLA46181.1"/>
    <property type="molecule type" value="Genomic_DNA"/>
</dbReference>
<feature type="region of interest" description="Disordered" evidence="1">
    <location>
        <begin position="73"/>
        <end position="122"/>
    </location>
</feature>
<dbReference type="VEuPathDB" id="FungiDB:An02g02760"/>
<feature type="compositionally biased region" description="Gly residues" evidence="1">
    <location>
        <begin position="73"/>
        <end position="90"/>
    </location>
</feature>
<reference evidence="4" key="2">
    <citation type="submission" date="2025-02" db="EMBL/GenBank/DDBJ databases">
        <authorList>
            <consortium name="NCBI Genome Project"/>
        </authorList>
    </citation>
    <scope>NUCLEOTIDE SEQUENCE</scope>
</reference>
<gene>
    <name evidence="4" type="ORF">An02g02760</name>
    <name evidence="2" type="ORF">AnigIFM63604_008969</name>
</gene>